<dbReference type="EMBL" id="JAMDNP010000106">
    <property type="protein sequence ID" value="MCY9764705.1"/>
    <property type="molecule type" value="Genomic_DNA"/>
</dbReference>
<comment type="caution">
    <text evidence="1">The sequence shown here is derived from an EMBL/GenBank/DDBJ whole genome shotgun (WGS) entry which is preliminary data.</text>
</comment>
<dbReference type="Pfam" id="PF04860">
    <property type="entry name" value="Phage_portal"/>
    <property type="match status" value="1"/>
</dbReference>
<reference evidence="1 2" key="1">
    <citation type="submission" date="2022-05" db="EMBL/GenBank/DDBJ databases">
        <title>Genome Sequencing of Bee-Associated Microbes.</title>
        <authorList>
            <person name="Dunlap C."/>
        </authorList>
    </citation>
    <scope>NUCLEOTIDE SEQUENCE [LARGE SCALE GENOMIC DNA]</scope>
    <source>
        <strain evidence="1 2">NRRL B-04010</strain>
    </source>
</reference>
<dbReference type="NCBIfam" id="TIGR01537">
    <property type="entry name" value="portal_HK97"/>
    <property type="match status" value="1"/>
</dbReference>
<dbReference type="InterPro" id="IPR006427">
    <property type="entry name" value="Portal_HK97"/>
</dbReference>
<dbReference type="RefSeq" id="WP_268600509.1">
    <property type="nucleotide sequence ID" value="NZ_JAMDNP010000106.1"/>
</dbReference>
<dbReference type="Proteomes" id="UP001527181">
    <property type="component" value="Unassembled WGS sequence"/>
</dbReference>
<protein>
    <submittedName>
        <fullName evidence="1">Phage portal protein</fullName>
    </submittedName>
</protein>
<organism evidence="1 2">
    <name type="scientific">Paenibacillus alvei</name>
    <name type="common">Bacillus alvei</name>
    <dbReference type="NCBI Taxonomy" id="44250"/>
    <lineage>
        <taxon>Bacteria</taxon>
        <taxon>Bacillati</taxon>
        <taxon>Bacillota</taxon>
        <taxon>Bacilli</taxon>
        <taxon>Bacillales</taxon>
        <taxon>Paenibacillaceae</taxon>
        <taxon>Paenibacillus</taxon>
    </lineage>
</organism>
<keyword evidence="2" id="KW-1185">Reference proteome</keyword>
<dbReference type="InterPro" id="IPR006944">
    <property type="entry name" value="Phage/GTA_portal"/>
</dbReference>
<evidence type="ECO:0000313" key="1">
    <source>
        <dbReference type="EMBL" id="MCY9764705.1"/>
    </source>
</evidence>
<gene>
    <name evidence="1" type="ORF">M5X12_29875</name>
</gene>
<proteinExistence type="predicted"/>
<name>A0ABT4H6W9_PAEAL</name>
<sequence>MSFIKGIFSRNSELENMYGVELLDNIDNRSYLKTLALETCLNFIGRTISQSEFRITQDEKRIRDEWDYLLNVRPNTDQSAAEFWHQFVYQLIYDNEILVVLSDNNDLLIADSWTRTEYAIYPDVFTNVTVKDFTFKRSFRMDEAIYITYNNEKLSKFLDTMFEDYSALFTRMIETQKLSNQIRGTVDIDAVQSLDEKQQAKLQTFINKLFTSFKNNVIALVPKLKGFEYKEVNSGENNGKSVEELAKLKRDLTNDVANILGIPISLVYGDMSEYETAIKAYIKFCISPLTKKIHDELNAKIIQKSEYMNGKRIEVHGMAELNPLELANAVDKLRASGCYNGNEIRKKLGDEPVDNPALEEYVLTKNYQSAQPAEGGENDNA</sequence>
<accession>A0ABT4H6W9</accession>
<evidence type="ECO:0000313" key="2">
    <source>
        <dbReference type="Proteomes" id="UP001527181"/>
    </source>
</evidence>